<dbReference type="AlphaFoldDB" id="A0A9P8TL83"/>
<comment type="caution">
    <text evidence="1">The sequence shown here is derived from an EMBL/GenBank/DDBJ whole genome shotgun (WGS) entry which is preliminary data.</text>
</comment>
<name>A0A9P8TL83_WICPI</name>
<sequence length="181" mass="19880">MSPIAGLDWFKNGPNTACHVSSPTKLVNLPLLYSCLMKLSSSMTSPSKLDPASTNVGRDPVVRPFNLCNVVVGGSAKNFKRTDCPGCSAPELEKTSSVRDEWLSSTCLERRNPFVKNPRAMNCNMAIERNSIVYSTDASRSLLNLTWFLVARLDRLLDISLLWTSSASGGWSVIVDIVIRL</sequence>
<organism evidence="1 2">
    <name type="scientific">Wickerhamomyces pijperi</name>
    <name type="common">Yeast</name>
    <name type="synonym">Pichia pijperi</name>
    <dbReference type="NCBI Taxonomy" id="599730"/>
    <lineage>
        <taxon>Eukaryota</taxon>
        <taxon>Fungi</taxon>
        <taxon>Dikarya</taxon>
        <taxon>Ascomycota</taxon>
        <taxon>Saccharomycotina</taxon>
        <taxon>Saccharomycetes</taxon>
        <taxon>Phaffomycetales</taxon>
        <taxon>Wickerhamomycetaceae</taxon>
        <taxon>Wickerhamomyces</taxon>
    </lineage>
</organism>
<reference evidence="1" key="2">
    <citation type="submission" date="2021-01" db="EMBL/GenBank/DDBJ databases">
        <authorList>
            <person name="Schikora-Tamarit M.A."/>
        </authorList>
    </citation>
    <scope>NUCLEOTIDE SEQUENCE</scope>
    <source>
        <strain evidence="1">CBS2887</strain>
    </source>
</reference>
<reference evidence="1" key="1">
    <citation type="journal article" date="2021" name="Open Biol.">
        <title>Shared evolutionary footprints suggest mitochondrial oxidative damage underlies multiple complex I losses in fungi.</title>
        <authorList>
            <person name="Schikora-Tamarit M.A."/>
            <person name="Marcet-Houben M."/>
            <person name="Nosek J."/>
            <person name="Gabaldon T."/>
        </authorList>
    </citation>
    <scope>NUCLEOTIDE SEQUENCE</scope>
    <source>
        <strain evidence="1">CBS2887</strain>
    </source>
</reference>
<evidence type="ECO:0000313" key="2">
    <source>
        <dbReference type="Proteomes" id="UP000774326"/>
    </source>
</evidence>
<gene>
    <name evidence="1" type="ORF">WICPIJ_006602</name>
</gene>
<keyword evidence="2" id="KW-1185">Reference proteome</keyword>
<dbReference type="EMBL" id="JAEUBG010003692">
    <property type="protein sequence ID" value="KAH3682416.1"/>
    <property type="molecule type" value="Genomic_DNA"/>
</dbReference>
<protein>
    <submittedName>
        <fullName evidence="1">Uncharacterized protein</fullName>
    </submittedName>
</protein>
<proteinExistence type="predicted"/>
<dbReference type="Proteomes" id="UP000774326">
    <property type="component" value="Unassembled WGS sequence"/>
</dbReference>
<accession>A0A9P8TL83</accession>
<evidence type="ECO:0000313" key="1">
    <source>
        <dbReference type="EMBL" id="KAH3682416.1"/>
    </source>
</evidence>